<dbReference type="Pfam" id="PF04082">
    <property type="entry name" value="Fungal_trans"/>
    <property type="match status" value="1"/>
</dbReference>
<evidence type="ECO:0000256" key="6">
    <source>
        <dbReference type="SAM" id="MobiDB-lite"/>
    </source>
</evidence>
<evidence type="ECO:0000256" key="2">
    <source>
        <dbReference type="ARBA" id="ARBA00022723"/>
    </source>
</evidence>
<accession>A0A427Y4T2</accession>
<organism evidence="8 9">
    <name type="scientific">Apiotrichum porosum</name>
    <dbReference type="NCBI Taxonomy" id="105984"/>
    <lineage>
        <taxon>Eukaryota</taxon>
        <taxon>Fungi</taxon>
        <taxon>Dikarya</taxon>
        <taxon>Basidiomycota</taxon>
        <taxon>Agaricomycotina</taxon>
        <taxon>Tremellomycetes</taxon>
        <taxon>Trichosporonales</taxon>
        <taxon>Trichosporonaceae</taxon>
        <taxon>Apiotrichum</taxon>
    </lineage>
</organism>
<dbReference type="STRING" id="105984.A0A427Y4T2"/>
<evidence type="ECO:0000313" key="8">
    <source>
        <dbReference type="EMBL" id="RSH86087.1"/>
    </source>
</evidence>
<dbReference type="SUPFAM" id="SSF57701">
    <property type="entry name" value="Zn2/Cys6 DNA-binding domain"/>
    <property type="match status" value="1"/>
</dbReference>
<feature type="domain" description="Zn(2)-C6 fungal-type" evidence="7">
    <location>
        <begin position="40"/>
        <end position="70"/>
    </location>
</feature>
<name>A0A427Y4T2_9TREE</name>
<keyword evidence="9" id="KW-1185">Reference proteome</keyword>
<comment type="subcellular location">
    <subcellularLocation>
        <location evidence="1">Nucleus</location>
    </subcellularLocation>
</comment>
<dbReference type="GO" id="GO:0000981">
    <property type="term" value="F:DNA-binding transcription factor activity, RNA polymerase II-specific"/>
    <property type="evidence" value="ECO:0007669"/>
    <property type="project" value="InterPro"/>
</dbReference>
<dbReference type="Gene3D" id="4.10.240.10">
    <property type="entry name" value="Zn(2)-C6 fungal-type DNA-binding domain"/>
    <property type="match status" value="1"/>
</dbReference>
<dbReference type="Proteomes" id="UP000279236">
    <property type="component" value="Unassembled WGS sequence"/>
</dbReference>
<dbReference type="Pfam" id="PF00172">
    <property type="entry name" value="Zn_clus"/>
    <property type="match status" value="1"/>
</dbReference>
<dbReference type="InterPro" id="IPR036864">
    <property type="entry name" value="Zn2-C6_fun-type_DNA-bd_sf"/>
</dbReference>
<evidence type="ECO:0000256" key="1">
    <source>
        <dbReference type="ARBA" id="ARBA00004123"/>
    </source>
</evidence>
<dbReference type="EMBL" id="RSCE01000002">
    <property type="protein sequence ID" value="RSH86087.1"/>
    <property type="molecule type" value="Genomic_DNA"/>
</dbReference>
<feature type="region of interest" description="Disordered" evidence="6">
    <location>
        <begin position="1"/>
        <end position="35"/>
    </location>
</feature>
<keyword evidence="5" id="KW-0539">Nucleus</keyword>
<feature type="compositionally biased region" description="Polar residues" evidence="6">
    <location>
        <begin position="20"/>
        <end position="32"/>
    </location>
</feature>
<dbReference type="AlphaFoldDB" id="A0A427Y4T2"/>
<dbReference type="CDD" id="cd00067">
    <property type="entry name" value="GAL4"/>
    <property type="match status" value="1"/>
</dbReference>
<feature type="compositionally biased region" description="Polar residues" evidence="6">
    <location>
        <begin position="180"/>
        <end position="197"/>
    </location>
</feature>
<reference evidence="8 9" key="1">
    <citation type="submission" date="2018-11" db="EMBL/GenBank/DDBJ databases">
        <title>Genome sequence of Apiotrichum porosum DSM 27194.</title>
        <authorList>
            <person name="Aliyu H."/>
            <person name="Gorte O."/>
            <person name="Ochsenreither K."/>
        </authorList>
    </citation>
    <scope>NUCLEOTIDE SEQUENCE [LARGE SCALE GENOMIC DNA]</scope>
    <source>
        <strain evidence="8 9">DSM 27194</strain>
    </source>
</reference>
<evidence type="ECO:0000313" key="9">
    <source>
        <dbReference type="Proteomes" id="UP000279236"/>
    </source>
</evidence>
<keyword evidence="3" id="KW-0805">Transcription regulation</keyword>
<dbReference type="GeneID" id="39588851"/>
<dbReference type="GO" id="GO:0005634">
    <property type="term" value="C:nucleus"/>
    <property type="evidence" value="ECO:0007669"/>
    <property type="project" value="UniProtKB-SubCell"/>
</dbReference>
<dbReference type="SMART" id="SM00066">
    <property type="entry name" value="GAL4"/>
    <property type="match status" value="1"/>
</dbReference>
<dbReference type="CDD" id="cd12148">
    <property type="entry name" value="fungal_TF_MHR"/>
    <property type="match status" value="1"/>
</dbReference>
<protein>
    <recommendedName>
        <fullName evidence="7">Zn(2)-C6 fungal-type domain-containing protein</fullName>
    </recommendedName>
</protein>
<feature type="region of interest" description="Disordered" evidence="6">
    <location>
        <begin position="122"/>
        <end position="144"/>
    </location>
</feature>
<proteinExistence type="predicted"/>
<sequence>MPSPPDNDSSDEMDVECNDILSSEQQPSSGGKQTLKRGDACLACRRRRIRCNAEKPACATCVRLKKQCVYETGKTTSRIALLKARICHRRWPRLARWPPPSAAAVRMADTSPAELENQLQTRTPGATPAPENHRTPAPAPASAHTINPAALGFAIPSVQGSIFPISPAPGVIPMVATPHGNHSSGASTGPSAPQSHAESPRSGRPYAQSSNPRPPGEPDPHFDFDLSFLDQPVADLSAHLYMTAVTPPADGATGVRRWRRRDFIESVGGIENVVAMGLMGGATSTRDEDKNALDADLGSEMGLDVNGEISILPSLPQGRELVGGWFDPNDVPPAVRDHLLDLFFSRLSAQAHFSITIHLPRFYMRLTLPPAKRPHPGLLYSMYATAARVSSQPAIKQLESQFFEIADKQIRLAVANHDRLLDALRGMALLTNYLFAKEKYSVGYHMCGAAVRLAISCGLDRIPTSVWTPAPPFNAAIHCTLRTGGYAIPPPEDPIDLAERIYAFWAVYETDLCTAVGYLWHTGLPMEDIRTPFPRPMIEYELGLVSTVDDLSIDSVLDPKDNPRGLDNSFIVLRMKALTLLARVLKLRQERPEVAMPDMSPEPVASGPHVCSYPGSSLPPYATHPTGFAKVKAALDYYVDHLPDEHRPPWRWDEGDDVMLPRVALSRESSVLHFLVGNAYMQLWNMRALDSDNSVALLVARRLVNVMYLYQTEPLSTGYDIFIITIWNEVAMVLVREMKRLQHVGETDRAHLVDGDLSVAIAAMKKWGDVDIAAEHDGKDIAVINGKMLEQLRLMSQEDWAEAIQESRRRYGGIDPVHSKSNLGHHGMD</sequence>
<dbReference type="RefSeq" id="XP_028478872.1">
    <property type="nucleotide sequence ID" value="XM_028619900.1"/>
</dbReference>
<gene>
    <name evidence="8" type="ORF">EHS24_004308</name>
</gene>
<dbReference type="InterPro" id="IPR050815">
    <property type="entry name" value="TF_fung"/>
</dbReference>
<keyword evidence="2" id="KW-0479">Metal-binding</keyword>
<dbReference type="GO" id="GO:0003677">
    <property type="term" value="F:DNA binding"/>
    <property type="evidence" value="ECO:0007669"/>
    <property type="project" value="InterPro"/>
</dbReference>
<dbReference type="OrthoDB" id="39175at2759"/>
<dbReference type="InterPro" id="IPR001138">
    <property type="entry name" value="Zn2Cys6_DnaBD"/>
</dbReference>
<evidence type="ECO:0000256" key="3">
    <source>
        <dbReference type="ARBA" id="ARBA00023015"/>
    </source>
</evidence>
<dbReference type="InterPro" id="IPR007219">
    <property type="entry name" value="XnlR_reg_dom"/>
</dbReference>
<evidence type="ECO:0000256" key="4">
    <source>
        <dbReference type="ARBA" id="ARBA00023163"/>
    </source>
</evidence>
<evidence type="ECO:0000259" key="7">
    <source>
        <dbReference type="PROSITE" id="PS50048"/>
    </source>
</evidence>
<feature type="compositionally biased region" description="Acidic residues" evidence="6">
    <location>
        <begin position="8"/>
        <end position="17"/>
    </location>
</feature>
<keyword evidence="4" id="KW-0804">Transcription</keyword>
<feature type="region of interest" description="Disordered" evidence="6">
    <location>
        <begin position="174"/>
        <end position="225"/>
    </location>
</feature>
<evidence type="ECO:0000256" key="5">
    <source>
        <dbReference type="ARBA" id="ARBA00023242"/>
    </source>
</evidence>
<dbReference type="SMART" id="SM00906">
    <property type="entry name" value="Fungal_trans"/>
    <property type="match status" value="1"/>
</dbReference>
<dbReference type="GO" id="GO:0008270">
    <property type="term" value="F:zinc ion binding"/>
    <property type="evidence" value="ECO:0007669"/>
    <property type="project" value="InterPro"/>
</dbReference>
<dbReference type="PROSITE" id="PS00463">
    <property type="entry name" value="ZN2_CY6_FUNGAL_1"/>
    <property type="match status" value="1"/>
</dbReference>
<dbReference type="PROSITE" id="PS50048">
    <property type="entry name" value="ZN2_CY6_FUNGAL_2"/>
    <property type="match status" value="1"/>
</dbReference>
<dbReference type="PANTHER" id="PTHR47338">
    <property type="entry name" value="ZN(II)2CYS6 TRANSCRIPTION FACTOR (EUROFUNG)-RELATED"/>
    <property type="match status" value="1"/>
</dbReference>
<dbReference type="PANTHER" id="PTHR47338:SF29">
    <property type="entry name" value="ZN(2)-C6 FUNGAL-TYPE DOMAIN-CONTAINING PROTEIN"/>
    <property type="match status" value="1"/>
</dbReference>
<comment type="caution">
    <text evidence="8">The sequence shown here is derived from an EMBL/GenBank/DDBJ whole genome shotgun (WGS) entry which is preliminary data.</text>
</comment>
<dbReference type="GO" id="GO:0006351">
    <property type="term" value="P:DNA-templated transcription"/>
    <property type="evidence" value="ECO:0007669"/>
    <property type="project" value="InterPro"/>
</dbReference>